<keyword evidence="2" id="KW-0328">Glycosyltransferase</keyword>
<dbReference type="GO" id="GO:0016779">
    <property type="term" value="F:nucleotidyltransferase activity"/>
    <property type="evidence" value="ECO:0007669"/>
    <property type="project" value="UniProtKB-KW"/>
</dbReference>
<dbReference type="GO" id="GO:0016757">
    <property type="term" value="F:glycosyltransferase activity"/>
    <property type="evidence" value="ECO:0007669"/>
    <property type="project" value="UniProtKB-KW"/>
</dbReference>
<keyword evidence="4" id="KW-0548">Nucleotidyltransferase</keyword>
<evidence type="ECO:0000256" key="2">
    <source>
        <dbReference type="ARBA" id="ARBA00022676"/>
    </source>
</evidence>
<evidence type="ECO:0000313" key="7">
    <source>
        <dbReference type="EMBL" id="GAH82235.1"/>
    </source>
</evidence>
<keyword evidence="5" id="KW-0238">DNA-binding</keyword>
<accession>X1JL77</accession>
<keyword evidence="3" id="KW-0808">Transferase</keyword>
<dbReference type="InterPro" id="IPR029494">
    <property type="entry name" value="DarT"/>
</dbReference>
<dbReference type="EMBL" id="BARU01043523">
    <property type="protein sequence ID" value="GAH82235.1"/>
    <property type="molecule type" value="Genomic_DNA"/>
</dbReference>
<protein>
    <recommendedName>
        <fullName evidence="6">DarT domain-containing protein</fullName>
    </recommendedName>
</protein>
<evidence type="ECO:0000256" key="1">
    <source>
        <dbReference type="ARBA" id="ARBA00022649"/>
    </source>
</evidence>
<proteinExistence type="predicted"/>
<comment type="caution">
    <text evidence="7">The sequence shown here is derived from an EMBL/GenBank/DDBJ whole genome shotgun (WGS) entry which is preliminary data.</text>
</comment>
<keyword evidence="1" id="KW-1277">Toxin-antitoxin system</keyword>
<dbReference type="Pfam" id="PF14487">
    <property type="entry name" value="DarT"/>
    <property type="match status" value="1"/>
</dbReference>
<dbReference type="AlphaFoldDB" id="X1JL77"/>
<reference evidence="7" key="1">
    <citation type="journal article" date="2014" name="Front. Microbiol.">
        <title>High frequency of phylogenetically diverse reductive dehalogenase-homologous genes in deep subseafloor sedimentary metagenomes.</title>
        <authorList>
            <person name="Kawai M."/>
            <person name="Futagami T."/>
            <person name="Toyoda A."/>
            <person name="Takaki Y."/>
            <person name="Nishi S."/>
            <person name="Hori S."/>
            <person name="Arai W."/>
            <person name="Tsubouchi T."/>
            <person name="Morono Y."/>
            <person name="Uchiyama I."/>
            <person name="Ito T."/>
            <person name="Fujiyama A."/>
            <person name="Inagaki F."/>
            <person name="Takami H."/>
        </authorList>
    </citation>
    <scope>NUCLEOTIDE SEQUENCE</scope>
    <source>
        <strain evidence="7">Expedition CK06-06</strain>
    </source>
</reference>
<name>X1JL77_9ZZZZ</name>
<dbReference type="GO" id="GO:0003677">
    <property type="term" value="F:DNA binding"/>
    <property type="evidence" value="ECO:0007669"/>
    <property type="project" value="UniProtKB-KW"/>
</dbReference>
<evidence type="ECO:0000256" key="4">
    <source>
        <dbReference type="ARBA" id="ARBA00022695"/>
    </source>
</evidence>
<evidence type="ECO:0000256" key="5">
    <source>
        <dbReference type="ARBA" id="ARBA00023125"/>
    </source>
</evidence>
<sequence>MASPIPTPIYHLTHVDNLPSIIQSGGCLSFNQKQNQGIGHVNVAYETIQDRRARTFVPCGPGGCLHDYVPFYFAPRPPMLYAIHGGYVEEYEQGQDPLIHLVTTAQAVNNSGSEWVFTDGHATMAFSVFFDDLKNLDEIDWKVR</sequence>
<evidence type="ECO:0000259" key="6">
    <source>
        <dbReference type="PROSITE" id="PS52018"/>
    </source>
</evidence>
<feature type="domain" description="DarT" evidence="6">
    <location>
        <begin position="7"/>
        <end position="144"/>
    </location>
</feature>
<organism evidence="7">
    <name type="scientific">marine sediment metagenome</name>
    <dbReference type="NCBI Taxonomy" id="412755"/>
    <lineage>
        <taxon>unclassified sequences</taxon>
        <taxon>metagenomes</taxon>
        <taxon>ecological metagenomes</taxon>
    </lineage>
</organism>
<gene>
    <name evidence="7" type="ORF">S03H2_66619</name>
</gene>
<dbReference type="PROSITE" id="PS52018">
    <property type="entry name" value="DART"/>
    <property type="match status" value="1"/>
</dbReference>
<evidence type="ECO:0000256" key="3">
    <source>
        <dbReference type="ARBA" id="ARBA00022679"/>
    </source>
</evidence>